<dbReference type="AlphaFoldDB" id="A0A310SUF2"/>
<gene>
    <name evidence="2" type="ORF">WN48_07310</name>
</gene>
<dbReference type="Proteomes" id="UP000250275">
    <property type="component" value="Unassembled WGS sequence"/>
</dbReference>
<evidence type="ECO:0000256" key="1">
    <source>
        <dbReference type="SAM" id="MobiDB-lite"/>
    </source>
</evidence>
<keyword evidence="3" id="KW-1185">Reference proteome</keyword>
<feature type="compositionally biased region" description="Basic and acidic residues" evidence="1">
    <location>
        <begin position="230"/>
        <end position="266"/>
    </location>
</feature>
<protein>
    <submittedName>
        <fullName evidence="2">Uncharacterized protein</fullName>
    </submittedName>
</protein>
<dbReference type="OrthoDB" id="427644at2759"/>
<name>A0A310SUF2_9HYME</name>
<sequence>MEARTYEGAAAASPRLTRPKLRDIARLCINTVRAFYARDVGAAFTTTAATAAKSATTSSCRGADRLAAKEASPLGPVMGNLQSDAKKKVKKSKGAADGTASTPGSIADGLDDTTDTGDDGETGDAEETPARKVEECQRTGTEKRPPHKRQAPRPPGSAERKVSLRDEFNGGTRFYGNLFLASMLIRVLSAWVMGPRSFAIFLGQLVDREVYGSGVKLHEGHTLVSPNKPESVEKKSQGQGKLEKEDVSRKSIEAVESTEPRTREGSSDTLLLLAPNQSQNQETTLLVTDSWRLANKCMVVTEISMPPSQESSSDSVFTDPEELTGATNVAKEEAPPAPSPLTTLNHELERSSMSPLFGERTPYLFSLVTPIRE</sequence>
<feature type="region of interest" description="Disordered" evidence="1">
    <location>
        <begin position="71"/>
        <end position="162"/>
    </location>
</feature>
<proteinExistence type="predicted"/>
<accession>A0A310SUF2</accession>
<dbReference type="EMBL" id="KQ759870">
    <property type="protein sequence ID" value="OAD62439.1"/>
    <property type="molecule type" value="Genomic_DNA"/>
</dbReference>
<feature type="compositionally biased region" description="Acidic residues" evidence="1">
    <location>
        <begin position="109"/>
        <end position="127"/>
    </location>
</feature>
<feature type="compositionally biased region" description="Basic and acidic residues" evidence="1">
    <location>
        <begin position="128"/>
        <end position="144"/>
    </location>
</feature>
<reference evidence="2 3" key="1">
    <citation type="submission" date="2015-07" db="EMBL/GenBank/DDBJ databases">
        <title>The genome of Eufriesea mexicana.</title>
        <authorList>
            <person name="Pan H."/>
            <person name="Kapheim K."/>
        </authorList>
    </citation>
    <scope>NUCLEOTIDE SEQUENCE [LARGE SCALE GENOMIC DNA]</scope>
    <source>
        <strain evidence="2">0111107269</strain>
        <tissue evidence="2">Whole body</tissue>
    </source>
</reference>
<evidence type="ECO:0000313" key="2">
    <source>
        <dbReference type="EMBL" id="OAD62439.1"/>
    </source>
</evidence>
<organism evidence="2 3">
    <name type="scientific">Eufriesea mexicana</name>
    <dbReference type="NCBI Taxonomy" id="516756"/>
    <lineage>
        <taxon>Eukaryota</taxon>
        <taxon>Metazoa</taxon>
        <taxon>Ecdysozoa</taxon>
        <taxon>Arthropoda</taxon>
        <taxon>Hexapoda</taxon>
        <taxon>Insecta</taxon>
        <taxon>Pterygota</taxon>
        <taxon>Neoptera</taxon>
        <taxon>Endopterygota</taxon>
        <taxon>Hymenoptera</taxon>
        <taxon>Apocrita</taxon>
        <taxon>Aculeata</taxon>
        <taxon>Apoidea</taxon>
        <taxon>Anthophila</taxon>
        <taxon>Apidae</taxon>
        <taxon>Eufriesea</taxon>
    </lineage>
</organism>
<feature type="region of interest" description="Disordered" evidence="1">
    <location>
        <begin position="220"/>
        <end position="267"/>
    </location>
</feature>
<evidence type="ECO:0000313" key="3">
    <source>
        <dbReference type="Proteomes" id="UP000250275"/>
    </source>
</evidence>